<dbReference type="Proteomes" id="UP000005240">
    <property type="component" value="Unassembled WGS sequence"/>
</dbReference>
<dbReference type="OrthoDB" id="63989at2759"/>
<evidence type="ECO:0000256" key="14">
    <source>
        <dbReference type="ARBA" id="ARBA00048977"/>
    </source>
</evidence>
<evidence type="ECO:0000256" key="11">
    <source>
        <dbReference type="ARBA" id="ARBA00022989"/>
    </source>
</evidence>
<dbReference type="InterPro" id="IPR015943">
    <property type="entry name" value="WD40/YVTN_repeat-like_dom_sf"/>
</dbReference>
<dbReference type="EnsemblFungi" id="PTTG_12057-t43_1">
    <property type="protein sequence ID" value="PTTG_12057-t43_1-p1"/>
    <property type="gene ID" value="PTTG_12057"/>
</dbReference>
<feature type="region of interest" description="Disordered" evidence="15">
    <location>
        <begin position="672"/>
        <end position="809"/>
    </location>
</feature>
<dbReference type="EMBL" id="ADAS02000021">
    <property type="protein sequence ID" value="OAV96263.1"/>
    <property type="molecule type" value="Genomic_DNA"/>
</dbReference>
<evidence type="ECO:0000256" key="6">
    <source>
        <dbReference type="ARBA" id="ARBA00022729"/>
    </source>
</evidence>
<name>A0A180GW98_PUCT1</name>
<protein>
    <recommendedName>
        <fullName evidence="2">non-specific serine/threonine protein kinase</fullName>
        <ecNumber evidence="2">2.7.11.1</ecNumber>
    </recommendedName>
</protein>
<dbReference type="InterPro" id="IPR011047">
    <property type="entry name" value="Quinoprotein_ADH-like_sf"/>
</dbReference>
<dbReference type="InterPro" id="IPR018391">
    <property type="entry name" value="PQQ_b-propeller_rpt"/>
</dbReference>
<feature type="domain" description="KEN" evidence="17">
    <location>
        <begin position="1203"/>
        <end position="1356"/>
    </location>
</feature>
<evidence type="ECO:0000256" key="5">
    <source>
        <dbReference type="ARBA" id="ARBA00022692"/>
    </source>
</evidence>
<evidence type="ECO:0000259" key="17">
    <source>
        <dbReference type="PROSITE" id="PS51392"/>
    </source>
</evidence>
<feature type="compositionally biased region" description="Basic residues" evidence="15">
    <location>
        <begin position="199"/>
        <end position="208"/>
    </location>
</feature>
<evidence type="ECO:0000256" key="15">
    <source>
        <dbReference type="SAM" id="MobiDB-lite"/>
    </source>
</evidence>
<reference evidence="18" key="2">
    <citation type="submission" date="2016-05" db="EMBL/GenBank/DDBJ databases">
        <title>Comparative analysis highlights variable genome content of wheat rusts and divergence of the mating loci.</title>
        <authorList>
            <person name="Cuomo C.A."/>
            <person name="Bakkeren G."/>
            <person name="Szabo L."/>
            <person name="Khalil H."/>
            <person name="Joly D."/>
            <person name="Goldberg J."/>
            <person name="Young S."/>
            <person name="Zeng Q."/>
            <person name="Fellers J."/>
        </authorList>
    </citation>
    <scope>NUCLEOTIDE SEQUENCE [LARGE SCALE GENOMIC DNA]</scope>
    <source>
        <strain evidence="18">1-1 BBBD Race 1</strain>
    </source>
</reference>
<evidence type="ECO:0000256" key="8">
    <source>
        <dbReference type="ARBA" id="ARBA00022777"/>
    </source>
</evidence>
<keyword evidence="20" id="KW-1185">Reference proteome</keyword>
<evidence type="ECO:0000259" key="16">
    <source>
        <dbReference type="PROSITE" id="PS50011"/>
    </source>
</evidence>
<evidence type="ECO:0000256" key="2">
    <source>
        <dbReference type="ARBA" id="ARBA00012513"/>
    </source>
</evidence>
<evidence type="ECO:0000256" key="4">
    <source>
        <dbReference type="ARBA" id="ARBA00022679"/>
    </source>
</evidence>
<dbReference type="SMART" id="SM00580">
    <property type="entry name" value="PUG"/>
    <property type="match status" value="1"/>
</dbReference>
<dbReference type="GO" id="GO:1990604">
    <property type="term" value="C:IRE1-TRAF2-ASK1 complex"/>
    <property type="evidence" value="ECO:0007669"/>
    <property type="project" value="TreeGrafter"/>
</dbReference>
<dbReference type="FunFam" id="1.20.1440.180:FF:000002">
    <property type="entry name" value="Serine/threonine-protein kinase/endoribonuclease IRE1"/>
    <property type="match status" value="1"/>
</dbReference>
<dbReference type="FunFam" id="3.30.200.20:FF:000077">
    <property type="entry name" value="Putative Serine/threonine-protein kinase/endoribonuclease IRE1"/>
    <property type="match status" value="1"/>
</dbReference>
<comment type="catalytic activity">
    <reaction evidence="14">
        <text>L-seryl-[protein] + ATP = O-phospho-L-seryl-[protein] + ADP + H(+)</text>
        <dbReference type="Rhea" id="RHEA:17989"/>
        <dbReference type="Rhea" id="RHEA-COMP:9863"/>
        <dbReference type="Rhea" id="RHEA-COMP:11604"/>
        <dbReference type="ChEBI" id="CHEBI:15378"/>
        <dbReference type="ChEBI" id="CHEBI:29999"/>
        <dbReference type="ChEBI" id="CHEBI:30616"/>
        <dbReference type="ChEBI" id="CHEBI:83421"/>
        <dbReference type="ChEBI" id="CHEBI:456216"/>
        <dbReference type="EC" id="2.7.11.1"/>
    </reaction>
    <physiologicalReaction direction="left-to-right" evidence="14">
        <dbReference type="Rhea" id="RHEA:17990"/>
    </physiologicalReaction>
</comment>
<dbReference type="PANTHER" id="PTHR13954:SF6">
    <property type="entry name" value="NON-SPECIFIC SERINE_THREONINE PROTEIN KINASE"/>
    <property type="match status" value="1"/>
</dbReference>
<evidence type="ECO:0000256" key="3">
    <source>
        <dbReference type="ARBA" id="ARBA00022527"/>
    </source>
</evidence>
<evidence type="ECO:0000313" key="19">
    <source>
        <dbReference type="EnsemblFungi" id="PTTG_12057-t43_1-p1"/>
    </source>
</evidence>
<comment type="catalytic activity">
    <reaction evidence="13">
        <text>L-threonyl-[protein] + ATP = O-phospho-L-threonyl-[protein] + ADP + H(+)</text>
        <dbReference type="Rhea" id="RHEA:46608"/>
        <dbReference type="Rhea" id="RHEA-COMP:11060"/>
        <dbReference type="Rhea" id="RHEA-COMP:11605"/>
        <dbReference type="ChEBI" id="CHEBI:15378"/>
        <dbReference type="ChEBI" id="CHEBI:30013"/>
        <dbReference type="ChEBI" id="CHEBI:30616"/>
        <dbReference type="ChEBI" id="CHEBI:61977"/>
        <dbReference type="ChEBI" id="CHEBI:456216"/>
        <dbReference type="EC" id="2.7.11.1"/>
    </reaction>
    <physiologicalReaction direction="left-to-right" evidence="13">
        <dbReference type="Rhea" id="RHEA:46609"/>
    </physiologicalReaction>
</comment>
<keyword evidence="10" id="KW-0067">ATP-binding</keyword>
<sequence length="1359" mass="150255">MDSHASTSTSTVSSLSSASSSASASSKSLHHLKHSSSSANPDSTPNTQTFQLSPILLVSTLDGQLHALDRQTGIWNWTLNDPNHTSNGLLDRCGLVDSPCLSSDHSDQDHELYAIEPQNDGDLYVFVKSSSQPSRLEKLPLSVSQLVNLSPFTFPGDSSKMFIGKKESHLIAIDLKTGSVVNSLNSKPKTGSLKGKEKSSRHHQCHSRRPFDSSTSQTDFDSDGTCSVKPGTSNSSSDPDANHEPIDQRPRDLLYIGRTDYQVSIYSKPNTLIQSLRYSTYTPSNLPHSLHTMWTRTPDELYLEPTHDGNLVCFQAASPAANTPLSRSEHTTIKWQNSFDHPVTSIFDVVFPSAHDEPATSTDPTSRDPGPSEVLDDSTASATKPATLQQPIIFVQPKFLPHKDDQSHSKFPPDDDQFNLFKHLHSQSSFSTPFQPAHSTGQRSAFVGKYQESFYVMSQQSYPLVVFAPSAYQTLGHEPSIGTHHLLNSQAMNGFLDFSYTNRLLDPANSQNQHPSSNPPLALDPPPKPLTLPPSKKVVNSKLNQNSGLSGVPVPSTHTNFVSDYDLPHESPTQLHQRAAQISSLLVRTFKQQLMPSEGRSSVSTGRSDERFPDLNPLLTIFLVLVIMSWWASRKVGSPSTARWDHLHRLVNQALGSNDSSKVEQGPKLNALGTAESRDGAATSEVPTTIPIKESECPTSVDGSPDKHLLNGTADDDSLPASKQKPKRRRGKRPGQKAAAAAAKAEAEAAKALMSITPSDSASSQPGSMEARPAVSQPLSVGEPRTPQKTKPNYKKSKPSSSSGVGVSQPFEQVTPTAASVIHSNANENTPNPAAILFKVNGPSLHEHQPINSTAEFSVNDYRGFEPQRVGSLIVTNETIGYGSHGTVVLKGTFQGRQVAVKRLLKDFVTLASHEVSLLQESDDHPNVVRYFVQESLDNFLYIALELCSASLFDLVEKRQFKEYEELDRIFNAKKALKQISSGLRYLHKLKIVHRDIKPQNILITLTRSLPTSSKITSKKPGVISAGKSFRMLISDFGLCKKLELDESSFAQTANHAAGSFGYRAPEILKGQVNLNEQGNSTASSSMINSTVQNAAPGTNGESNGSSSTSNPETSSHRLTRSIDIFSLGCIYYYVLTKGDHPFGSRYEREMNILKDEICLEQLDDLDEEAFEAQQLIRSMIRSNPKERPTAEEVLQNPYFWEPTKRLNFLCDCSDRFEIMERDPPEEALIRLEDQEQFYRYVHHKSSPLNHLVPNKNLHPKGLDWYKIIDRGLVDNLGKYRKYDGGSIRDLLRVMRNKKHHFQDLPDGIKKSLGDIPEGFLNYFSRKFPSLLVHVYSIILESNLKTENLFATYFDVDEI</sequence>
<keyword evidence="11" id="KW-1133">Transmembrane helix</keyword>
<proteinExistence type="predicted"/>
<keyword evidence="12" id="KW-0472">Membrane</keyword>
<keyword evidence="7" id="KW-0547">Nucleotide-binding</keyword>
<feature type="region of interest" description="Disordered" evidence="15">
    <location>
        <begin position="506"/>
        <end position="555"/>
    </location>
</feature>
<evidence type="ECO:0000256" key="13">
    <source>
        <dbReference type="ARBA" id="ARBA00048659"/>
    </source>
</evidence>
<dbReference type="Pfam" id="PF00069">
    <property type="entry name" value="Pkinase"/>
    <property type="match status" value="2"/>
</dbReference>
<dbReference type="Gene3D" id="1.10.510.10">
    <property type="entry name" value="Transferase(Phosphotransferase) domain 1"/>
    <property type="match status" value="1"/>
</dbReference>
<dbReference type="SMART" id="SM00220">
    <property type="entry name" value="S_TKc"/>
    <property type="match status" value="1"/>
</dbReference>
<dbReference type="Gene3D" id="1.20.1440.180">
    <property type="entry name" value="KEN domain"/>
    <property type="match status" value="1"/>
</dbReference>
<feature type="compositionally biased region" description="Basic residues" evidence="15">
    <location>
        <begin position="724"/>
        <end position="735"/>
    </location>
</feature>
<dbReference type="SUPFAM" id="SSF50998">
    <property type="entry name" value="Quinoprotein alcohol dehydrogenase-like"/>
    <property type="match status" value="1"/>
</dbReference>
<dbReference type="Pfam" id="PF06479">
    <property type="entry name" value="Ribonuc_2-5A"/>
    <property type="match status" value="1"/>
</dbReference>
<feature type="region of interest" description="Disordered" evidence="15">
    <location>
        <begin position="354"/>
        <end position="382"/>
    </location>
</feature>
<evidence type="ECO:0000313" key="20">
    <source>
        <dbReference type="Proteomes" id="UP000005240"/>
    </source>
</evidence>
<feature type="compositionally biased region" description="Polar residues" evidence="15">
    <location>
        <begin position="756"/>
        <end position="767"/>
    </location>
</feature>
<comment type="subcellular location">
    <subcellularLocation>
        <location evidence="1">Membrane</location>
        <topology evidence="1">Single-pass type I membrane protein</topology>
    </subcellularLocation>
</comment>
<feature type="compositionally biased region" description="Pro residues" evidence="15">
    <location>
        <begin position="522"/>
        <end position="532"/>
    </location>
</feature>
<feature type="compositionally biased region" description="Basic and acidic residues" evidence="15">
    <location>
        <begin position="240"/>
        <end position="252"/>
    </location>
</feature>
<reference evidence="18" key="1">
    <citation type="submission" date="2009-11" db="EMBL/GenBank/DDBJ databases">
        <authorList>
            <consortium name="The Broad Institute Genome Sequencing Platform"/>
            <person name="Ward D."/>
            <person name="Feldgarden M."/>
            <person name="Earl A."/>
            <person name="Young S.K."/>
            <person name="Zeng Q."/>
            <person name="Koehrsen M."/>
            <person name="Alvarado L."/>
            <person name="Berlin A."/>
            <person name="Bochicchio J."/>
            <person name="Borenstein D."/>
            <person name="Chapman S.B."/>
            <person name="Chen Z."/>
            <person name="Engels R."/>
            <person name="Freedman E."/>
            <person name="Gellesch M."/>
            <person name="Goldberg J."/>
            <person name="Griggs A."/>
            <person name="Gujja S."/>
            <person name="Heilman E."/>
            <person name="Heiman D."/>
            <person name="Hepburn T."/>
            <person name="Howarth C."/>
            <person name="Jen D."/>
            <person name="Larson L."/>
            <person name="Lewis B."/>
            <person name="Mehta T."/>
            <person name="Park D."/>
            <person name="Pearson M."/>
            <person name="Roberts A."/>
            <person name="Saif S."/>
            <person name="Shea T."/>
            <person name="Shenoy N."/>
            <person name="Sisk P."/>
            <person name="Stolte C."/>
            <person name="Sykes S."/>
            <person name="Thomson T."/>
            <person name="Walk T."/>
            <person name="White J."/>
            <person name="Yandava C."/>
            <person name="Izard J."/>
            <person name="Baranova O.V."/>
            <person name="Blanton J.M."/>
            <person name="Tanner A.C."/>
            <person name="Dewhirst F.E."/>
            <person name="Haas B."/>
            <person name="Nusbaum C."/>
            <person name="Birren B."/>
        </authorList>
    </citation>
    <scope>NUCLEOTIDE SEQUENCE [LARGE SCALE GENOMIC DNA]</scope>
    <source>
        <strain evidence="18">1-1 BBBD Race 1</strain>
    </source>
</reference>
<dbReference type="EC" id="2.7.11.1" evidence="2"/>
<evidence type="ECO:0000256" key="1">
    <source>
        <dbReference type="ARBA" id="ARBA00004479"/>
    </source>
</evidence>
<dbReference type="GO" id="GO:0005524">
    <property type="term" value="F:ATP binding"/>
    <property type="evidence" value="ECO:0007669"/>
    <property type="project" value="UniProtKB-KW"/>
</dbReference>
<organism evidence="18">
    <name type="scientific">Puccinia triticina (isolate 1-1 / race 1 (BBBD))</name>
    <name type="common">Brown leaf rust fungus</name>
    <dbReference type="NCBI Taxonomy" id="630390"/>
    <lineage>
        <taxon>Eukaryota</taxon>
        <taxon>Fungi</taxon>
        <taxon>Dikarya</taxon>
        <taxon>Basidiomycota</taxon>
        <taxon>Pucciniomycotina</taxon>
        <taxon>Pucciniomycetes</taxon>
        <taxon>Pucciniales</taxon>
        <taxon>Pucciniaceae</taxon>
        <taxon>Puccinia</taxon>
    </lineage>
</organism>
<feature type="compositionally biased region" description="Low complexity" evidence="15">
    <location>
        <begin position="1097"/>
        <end position="1114"/>
    </location>
</feature>
<dbReference type="InterPro" id="IPR011009">
    <property type="entry name" value="Kinase-like_dom_sf"/>
</dbReference>
<dbReference type="SUPFAM" id="SSF56112">
    <property type="entry name" value="Protein kinase-like (PK-like)"/>
    <property type="match status" value="1"/>
</dbReference>
<dbReference type="GO" id="GO:0004521">
    <property type="term" value="F:RNA endonuclease activity"/>
    <property type="evidence" value="ECO:0007669"/>
    <property type="project" value="InterPro"/>
</dbReference>
<dbReference type="GO" id="GO:0016787">
    <property type="term" value="F:hydrolase activity"/>
    <property type="evidence" value="ECO:0007669"/>
    <property type="project" value="UniProtKB-KW"/>
</dbReference>
<dbReference type="GO" id="GO:0036498">
    <property type="term" value="P:IRE1-mediated unfolded protein response"/>
    <property type="evidence" value="ECO:0007669"/>
    <property type="project" value="TreeGrafter"/>
</dbReference>
<keyword evidence="8 18" id="KW-0418">Kinase</keyword>
<keyword evidence="4" id="KW-0808">Transferase</keyword>
<gene>
    <name evidence="18" type="ORF">PTTG_12057</name>
</gene>
<accession>A0A180GW98</accession>
<feature type="region of interest" description="Disordered" evidence="15">
    <location>
        <begin position="183"/>
        <end position="252"/>
    </location>
</feature>
<keyword evidence="5" id="KW-0812">Transmembrane</keyword>
<dbReference type="SMART" id="SM00564">
    <property type="entry name" value="PQQ"/>
    <property type="match status" value="2"/>
</dbReference>
<feature type="domain" description="Protein kinase" evidence="16">
    <location>
        <begin position="874"/>
        <end position="1200"/>
    </location>
</feature>
<dbReference type="InterPro" id="IPR045133">
    <property type="entry name" value="IRE1/2-like"/>
</dbReference>
<dbReference type="InterPro" id="IPR010513">
    <property type="entry name" value="KEN_dom"/>
</dbReference>
<keyword evidence="3" id="KW-0723">Serine/threonine-protein kinase</keyword>
<feature type="compositionally biased region" description="Low complexity" evidence="15">
    <location>
        <begin position="1"/>
        <end position="27"/>
    </location>
</feature>
<dbReference type="Gene3D" id="2.130.10.10">
    <property type="entry name" value="YVTN repeat-like/Quinoprotein amine dehydrogenase"/>
    <property type="match status" value="1"/>
</dbReference>
<evidence type="ECO:0000256" key="7">
    <source>
        <dbReference type="ARBA" id="ARBA00022741"/>
    </source>
</evidence>
<evidence type="ECO:0000256" key="9">
    <source>
        <dbReference type="ARBA" id="ARBA00022801"/>
    </source>
</evidence>
<dbReference type="GO" id="GO:0070059">
    <property type="term" value="P:intrinsic apoptotic signaling pathway in response to endoplasmic reticulum stress"/>
    <property type="evidence" value="ECO:0007669"/>
    <property type="project" value="TreeGrafter"/>
</dbReference>
<dbReference type="CDD" id="cd10422">
    <property type="entry name" value="RNase_Ire1"/>
    <property type="match status" value="1"/>
</dbReference>
<dbReference type="GO" id="GO:0004674">
    <property type="term" value="F:protein serine/threonine kinase activity"/>
    <property type="evidence" value="ECO:0007669"/>
    <property type="project" value="UniProtKB-KW"/>
</dbReference>
<dbReference type="Gene3D" id="3.30.200.20">
    <property type="entry name" value="Phosphorylase Kinase, domain 1"/>
    <property type="match status" value="1"/>
</dbReference>
<dbReference type="STRING" id="630390.A0A180GW98"/>
<dbReference type="PANTHER" id="PTHR13954">
    <property type="entry name" value="IRE1-RELATED"/>
    <property type="match status" value="1"/>
</dbReference>
<keyword evidence="9" id="KW-0378">Hydrolase</keyword>
<dbReference type="PROSITE" id="PS50011">
    <property type="entry name" value="PROTEIN_KINASE_DOM"/>
    <property type="match status" value="1"/>
</dbReference>
<evidence type="ECO:0000256" key="12">
    <source>
        <dbReference type="ARBA" id="ARBA00023136"/>
    </source>
</evidence>
<reference evidence="19 20" key="3">
    <citation type="journal article" date="2017" name="G3 (Bethesda)">
        <title>Comparative analysis highlights variable genome content of wheat rusts and divergence of the mating loci.</title>
        <authorList>
            <person name="Cuomo C.A."/>
            <person name="Bakkeren G."/>
            <person name="Khalil H.B."/>
            <person name="Panwar V."/>
            <person name="Joly D."/>
            <person name="Linning R."/>
            <person name="Sakthikumar S."/>
            <person name="Song X."/>
            <person name="Adiconis X."/>
            <person name="Fan L."/>
            <person name="Goldberg J.M."/>
            <person name="Levin J.Z."/>
            <person name="Young S."/>
            <person name="Zeng Q."/>
            <person name="Anikster Y."/>
            <person name="Bruce M."/>
            <person name="Wang M."/>
            <person name="Yin C."/>
            <person name="McCallum B."/>
            <person name="Szabo L.J."/>
            <person name="Hulbert S."/>
            <person name="Chen X."/>
            <person name="Fellers J.P."/>
        </authorList>
    </citation>
    <scope>NUCLEOTIDE SEQUENCE</scope>
    <source>
        <strain evidence="19">isolate 1-1 / race 1 (BBBD)</strain>
        <strain evidence="20">Isolate 1-1 / race 1 (BBBD)</strain>
    </source>
</reference>
<dbReference type="InterPro" id="IPR000719">
    <property type="entry name" value="Prot_kinase_dom"/>
</dbReference>
<feature type="compositionally biased region" description="Polar residues" evidence="15">
    <location>
        <begin position="230"/>
        <end position="239"/>
    </location>
</feature>
<dbReference type="InterPro" id="IPR008271">
    <property type="entry name" value="Ser/Thr_kinase_AS"/>
</dbReference>
<dbReference type="InterPro" id="IPR038357">
    <property type="entry name" value="KEN_sf"/>
</dbReference>
<dbReference type="PROSITE" id="PS51392">
    <property type="entry name" value="KEN"/>
    <property type="match status" value="1"/>
</dbReference>
<evidence type="ECO:0000313" key="18">
    <source>
        <dbReference type="EMBL" id="OAV96263.1"/>
    </source>
</evidence>
<keyword evidence="6" id="KW-0732">Signal</keyword>
<dbReference type="GO" id="GO:0051082">
    <property type="term" value="F:unfolded protein binding"/>
    <property type="evidence" value="ECO:0007669"/>
    <property type="project" value="TreeGrafter"/>
</dbReference>
<evidence type="ECO:0000256" key="10">
    <source>
        <dbReference type="ARBA" id="ARBA00022840"/>
    </source>
</evidence>
<feature type="region of interest" description="Disordered" evidence="15">
    <location>
        <begin position="1091"/>
        <end position="1116"/>
    </location>
</feature>
<reference evidence="19" key="4">
    <citation type="submission" date="2025-05" db="UniProtKB">
        <authorList>
            <consortium name="EnsemblFungi"/>
        </authorList>
    </citation>
    <scope>IDENTIFICATION</scope>
    <source>
        <strain evidence="19">isolate 1-1 / race 1 (BBBD)</strain>
    </source>
</reference>
<dbReference type="VEuPathDB" id="FungiDB:PTTG_12057"/>
<feature type="region of interest" description="Disordered" evidence="15">
    <location>
        <begin position="1"/>
        <end position="47"/>
    </location>
</feature>
<dbReference type="GO" id="GO:0006397">
    <property type="term" value="P:mRNA processing"/>
    <property type="evidence" value="ECO:0007669"/>
    <property type="project" value="InterPro"/>
</dbReference>
<dbReference type="PROSITE" id="PS00108">
    <property type="entry name" value="PROTEIN_KINASE_ST"/>
    <property type="match status" value="1"/>
</dbReference>